<name>A0A7C4QNB3_9PLAN</name>
<evidence type="ECO:0000259" key="1">
    <source>
        <dbReference type="Pfam" id="PF01261"/>
    </source>
</evidence>
<dbReference type="Gene3D" id="3.20.20.150">
    <property type="entry name" value="Divalent-metal-dependent TIM barrel enzymes"/>
    <property type="match status" value="1"/>
</dbReference>
<accession>A0A7C4QNB3</accession>
<dbReference type="AlphaFoldDB" id="A0A7C4QNB3"/>
<dbReference type="Pfam" id="PF01261">
    <property type="entry name" value="AP_endonuc_2"/>
    <property type="match status" value="1"/>
</dbReference>
<gene>
    <name evidence="2" type="ORF">ENS64_06310</name>
</gene>
<reference evidence="2" key="1">
    <citation type="journal article" date="2020" name="mSystems">
        <title>Genome- and Community-Level Interaction Insights into Carbon Utilization and Element Cycling Functions of Hydrothermarchaeota in Hydrothermal Sediment.</title>
        <authorList>
            <person name="Zhou Z."/>
            <person name="Liu Y."/>
            <person name="Xu W."/>
            <person name="Pan J."/>
            <person name="Luo Z.H."/>
            <person name="Li M."/>
        </authorList>
    </citation>
    <scope>NUCLEOTIDE SEQUENCE [LARGE SCALE GENOMIC DNA]</scope>
    <source>
        <strain evidence="2">SpSt-508</strain>
    </source>
</reference>
<dbReference type="SUPFAM" id="SSF51658">
    <property type="entry name" value="Xylose isomerase-like"/>
    <property type="match status" value="1"/>
</dbReference>
<keyword evidence="2" id="KW-0413">Isomerase</keyword>
<feature type="domain" description="Xylose isomerase-like TIM barrel" evidence="1">
    <location>
        <begin position="83"/>
        <end position="313"/>
    </location>
</feature>
<dbReference type="EMBL" id="DSVQ01000012">
    <property type="protein sequence ID" value="HGT38864.1"/>
    <property type="molecule type" value="Genomic_DNA"/>
</dbReference>
<comment type="caution">
    <text evidence="2">The sequence shown here is derived from an EMBL/GenBank/DDBJ whole genome shotgun (WGS) entry which is preliminary data.</text>
</comment>
<organism evidence="2">
    <name type="scientific">Schlesneria paludicola</name>
    <dbReference type="NCBI Taxonomy" id="360056"/>
    <lineage>
        <taxon>Bacteria</taxon>
        <taxon>Pseudomonadati</taxon>
        <taxon>Planctomycetota</taxon>
        <taxon>Planctomycetia</taxon>
        <taxon>Planctomycetales</taxon>
        <taxon>Planctomycetaceae</taxon>
        <taxon>Schlesneria</taxon>
    </lineage>
</organism>
<dbReference type="InterPro" id="IPR006311">
    <property type="entry name" value="TAT_signal"/>
</dbReference>
<sequence length="317" mass="34484">MQTADLFAACDRRRWLQMGLAGAAAVVSAGPLRLALGAEPPRRNGSSHFKLSLAAYSFNRVLPKAWTVEQLAEARFTLERFIDFCADQNLDGCELTAYYFPKSITTDYLLSLKERAFRLGLCISGTAIGNDFCTADEARRAQSIAMTREWIDHSAVLGAPCIRIFAGSVGKGDTEEAARARCVAAIDECVEYAAAKGVALALENHGGITSTAEQLLKIVEAVKPSPWFGVNFDGGNFRTKDPYADLAKIAPYAINAQLKVEMMPEGGAKEPADLARVLQILRDAGYRGFVALEYEAADDPFTAIPEHLRTLRRLISG</sequence>
<dbReference type="InterPro" id="IPR036237">
    <property type="entry name" value="Xyl_isomerase-like_sf"/>
</dbReference>
<proteinExistence type="predicted"/>
<dbReference type="GO" id="GO:0016853">
    <property type="term" value="F:isomerase activity"/>
    <property type="evidence" value="ECO:0007669"/>
    <property type="project" value="UniProtKB-KW"/>
</dbReference>
<dbReference type="PANTHER" id="PTHR12110:SF53">
    <property type="entry name" value="BLR5974 PROTEIN"/>
    <property type="match status" value="1"/>
</dbReference>
<evidence type="ECO:0000313" key="2">
    <source>
        <dbReference type="EMBL" id="HGT38864.1"/>
    </source>
</evidence>
<dbReference type="PANTHER" id="PTHR12110">
    <property type="entry name" value="HYDROXYPYRUVATE ISOMERASE"/>
    <property type="match status" value="1"/>
</dbReference>
<dbReference type="InterPro" id="IPR050312">
    <property type="entry name" value="IolE/XylAMocC-like"/>
</dbReference>
<dbReference type="PROSITE" id="PS51318">
    <property type="entry name" value="TAT"/>
    <property type="match status" value="1"/>
</dbReference>
<protein>
    <submittedName>
        <fullName evidence="2">Sugar phosphate isomerase/epimerase</fullName>
    </submittedName>
</protein>
<dbReference type="InterPro" id="IPR013022">
    <property type="entry name" value="Xyl_isomerase-like_TIM-brl"/>
</dbReference>